<dbReference type="AlphaFoldDB" id="A0A345SWY5"/>
<evidence type="ECO:0000313" key="2">
    <source>
        <dbReference type="Proteomes" id="UP000249340"/>
    </source>
</evidence>
<proteinExistence type="predicted"/>
<evidence type="ECO:0000313" key="1">
    <source>
        <dbReference type="EMBL" id="AXI78240.1"/>
    </source>
</evidence>
<reference evidence="2" key="1">
    <citation type="submission" date="2018-07" db="EMBL/GenBank/DDBJ databases">
        <title>Streptacidiphilus bronchialis DSM 106435 chromosome.</title>
        <authorList>
            <person name="Batra D."/>
            <person name="Gulvik C.A."/>
        </authorList>
    </citation>
    <scope>NUCLEOTIDE SEQUENCE [LARGE SCALE GENOMIC DNA]</scope>
    <source>
        <strain evidence="2">DSM 106435</strain>
    </source>
</reference>
<dbReference type="KEGG" id="stri:C7M71_013095"/>
<dbReference type="OrthoDB" id="4296889at2"/>
<keyword evidence="2" id="KW-1185">Reference proteome</keyword>
<dbReference type="Proteomes" id="UP000249340">
    <property type="component" value="Chromosome"/>
</dbReference>
<organism evidence="1 2">
    <name type="scientific">Peterkaempfera bronchialis</name>
    <dbReference type="NCBI Taxonomy" id="2126346"/>
    <lineage>
        <taxon>Bacteria</taxon>
        <taxon>Bacillati</taxon>
        <taxon>Actinomycetota</taxon>
        <taxon>Actinomycetes</taxon>
        <taxon>Kitasatosporales</taxon>
        <taxon>Streptomycetaceae</taxon>
        <taxon>Peterkaempfera</taxon>
    </lineage>
</organism>
<dbReference type="EMBL" id="CP031264">
    <property type="protein sequence ID" value="AXI78240.1"/>
    <property type="molecule type" value="Genomic_DNA"/>
</dbReference>
<gene>
    <name evidence="1" type="ORF">C7M71_013095</name>
</gene>
<sequence>MAAVSRVHAARGLAAALLPDGGGPVRAWAVLRPTGVTVGHAVPASTAAWPADRPGPVLDRHLRARASSPHPWPQLADVLVDITGSQRGRRPAARAVDDLARRHPGALVVAAVDGPRHCTLRLGTAAPLTLDAISAAPAAPAASAAPACARRRWEALASLIHAWLAAGLPPHALAPAVVQPLRPAASGWPGERILLRRT</sequence>
<protein>
    <submittedName>
        <fullName evidence="1">Uncharacterized protein</fullName>
    </submittedName>
</protein>
<name>A0A345SWY5_9ACTN</name>
<accession>A0A345SWY5</accession>